<dbReference type="AlphaFoldDB" id="A0A3D9HC91"/>
<evidence type="ECO:0000313" key="2">
    <source>
        <dbReference type="Proteomes" id="UP000256980"/>
    </source>
</evidence>
<proteinExistence type="predicted"/>
<protein>
    <submittedName>
        <fullName evidence="1">Uncharacterized protein</fullName>
    </submittedName>
</protein>
<reference evidence="1 2" key="1">
    <citation type="submission" date="2018-07" db="EMBL/GenBank/DDBJ databases">
        <title>Genomic Encyclopedia of Type Strains, Phase III (KMG-III): the genomes of soil and plant-associated and newly described type strains.</title>
        <authorList>
            <person name="Whitman W."/>
        </authorList>
    </citation>
    <scope>NUCLEOTIDE SEQUENCE [LARGE SCALE GENOMIC DNA]</scope>
    <source>
        <strain evidence="1 2">CECT 7946</strain>
    </source>
</reference>
<dbReference type="OrthoDB" id="1163349at2"/>
<dbReference type="Proteomes" id="UP000256980">
    <property type="component" value="Unassembled WGS sequence"/>
</dbReference>
<name>A0A3D9HC91_9FLAO</name>
<sequence>MIPQDKEKYSEELNQSISYLENLGYSNIKADIKGYDSPKSYLKKGSKINVTPDIVAEKEGRKHIFDLSLKSKKPRLLKSKWLFLNSLSQLKSYRFRLITTRGHYKFTNQTIDDINLDTVKLLKI</sequence>
<evidence type="ECO:0000313" key="1">
    <source>
        <dbReference type="EMBL" id="RED47085.1"/>
    </source>
</evidence>
<organism evidence="1 2">
    <name type="scientific">Winogradskyella eximia</name>
    <dbReference type="NCBI Taxonomy" id="262006"/>
    <lineage>
        <taxon>Bacteria</taxon>
        <taxon>Pseudomonadati</taxon>
        <taxon>Bacteroidota</taxon>
        <taxon>Flavobacteriia</taxon>
        <taxon>Flavobacteriales</taxon>
        <taxon>Flavobacteriaceae</taxon>
        <taxon>Winogradskyella</taxon>
    </lineage>
</organism>
<keyword evidence="2" id="KW-1185">Reference proteome</keyword>
<accession>A0A3D9HC91</accession>
<gene>
    <name evidence="1" type="ORF">DFQ10_101866</name>
</gene>
<comment type="caution">
    <text evidence="1">The sequence shown here is derived from an EMBL/GenBank/DDBJ whole genome shotgun (WGS) entry which is preliminary data.</text>
</comment>
<dbReference type="EMBL" id="QRDV01000001">
    <property type="protein sequence ID" value="RED47085.1"/>
    <property type="molecule type" value="Genomic_DNA"/>
</dbReference>
<dbReference type="RefSeq" id="WP_115816122.1">
    <property type="nucleotide sequence ID" value="NZ_QRDV01000001.1"/>
</dbReference>